<dbReference type="SUPFAM" id="SSF82199">
    <property type="entry name" value="SET domain"/>
    <property type="match status" value="1"/>
</dbReference>
<dbReference type="PANTHER" id="PTHR12197">
    <property type="entry name" value="HISTONE-LYSINE N-METHYLTRANSFERASE SMYD"/>
    <property type="match status" value="1"/>
</dbReference>
<protein>
    <recommendedName>
        <fullName evidence="2">SET domain-containing protein</fullName>
    </recommendedName>
</protein>
<reference evidence="1" key="1">
    <citation type="submission" date="2021-01" db="EMBL/GenBank/DDBJ databases">
        <authorList>
            <person name="Corre E."/>
            <person name="Pelletier E."/>
            <person name="Niang G."/>
            <person name="Scheremetjew M."/>
            <person name="Finn R."/>
            <person name="Kale V."/>
            <person name="Holt S."/>
            <person name="Cochrane G."/>
            <person name="Meng A."/>
            <person name="Brown T."/>
            <person name="Cohen L."/>
        </authorList>
    </citation>
    <scope>NUCLEOTIDE SEQUENCE</scope>
    <source>
        <strain evidence="1">OF101</strain>
    </source>
</reference>
<dbReference type="InterPro" id="IPR046341">
    <property type="entry name" value="SET_dom_sf"/>
</dbReference>
<gene>
    <name evidence="1" type="ORF">ACAT0790_LOCUS4220</name>
</gene>
<proteinExistence type="predicted"/>
<dbReference type="InterPro" id="IPR050869">
    <property type="entry name" value="H3K4_H4K5_MeTrfase"/>
</dbReference>
<organism evidence="1">
    <name type="scientific">Alexandrium catenella</name>
    <name type="common">Red tide dinoflagellate</name>
    <name type="synonym">Gonyaulax catenella</name>
    <dbReference type="NCBI Taxonomy" id="2925"/>
    <lineage>
        <taxon>Eukaryota</taxon>
        <taxon>Sar</taxon>
        <taxon>Alveolata</taxon>
        <taxon>Dinophyceae</taxon>
        <taxon>Gonyaulacales</taxon>
        <taxon>Pyrocystaceae</taxon>
        <taxon>Alexandrium</taxon>
    </lineage>
</organism>
<dbReference type="CDD" id="cd20071">
    <property type="entry name" value="SET_SMYD"/>
    <property type="match status" value="1"/>
</dbReference>
<name>A0A7S1L4S6_ALECA</name>
<dbReference type="EMBL" id="HBGE01006934">
    <property type="protein sequence ID" value="CAD9094143.1"/>
    <property type="molecule type" value="Transcribed_RNA"/>
</dbReference>
<evidence type="ECO:0008006" key="2">
    <source>
        <dbReference type="Google" id="ProtNLM"/>
    </source>
</evidence>
<evidence type="ECO:0000313" key="1">
    <source>
        <dbReference type="EMBL" id="CAD9094143.1"/>
    </source>
</evidence>
<dbReference type="AlphaFoldDB" id="A0A7S1L4S6"/>
<accession>A0A7S1L4S6</accession>
<sequence>MAVPDKKGEWPGLLKEGSRLPPELQDAMLALLAFAQAPAGTQEEVRRGFYAPREEGKADDETEQRATTAMRGLKMGGVSVSKEDAVTTLLALRYNSFSYPALGADGKAEDTCAIFSLGSKCEHSCLPSAVYKVDAPGTAARFVAVAHIAAGDRIAIGYVDCTMPIALRQRHCWERFSFVCGCQRCAGAEGKPPLDATRTVKCWVCGGKLQPQGPGRDCQWLCVGGGEAFSGCGFEWGPEEVRKRLGGLDDLEEALQVQEALARGGLTDLAEVEKWMQRLEALGPRHWAMRALQRRRLGLLLQAPGDLPPGAGQVALDGLLAAVEDGGVGAATQVAWEGIALATAVRLCRAKVFVQAGTLTAACLPVLRLICVKGTGLLDLAERLEEACRKQDASILDAKREEGAESAGGRQLFRFLE</sequence>
<dbReference type="Gene3D" id="2.170.270.10">
    <property type="entry name" value="SET domain"/>
    <property type="match status" value="1"/>
</dbReference>
<dbReference type="PANTHER" id="PTHR12197:SF292">
    <property type="entry name" value="SET DOMAIN-CONTAINING PROTEIN"/>
    <property type="match status" value="1"/>
</dbReference>